<gene>
    <name evidence="1" type="ORF">GNF83_16695</name>
</gene>
<dbReference type="Proteomes" id="UP001288944">
    <property type="component" value="Unassembled WGS sequence"/>
</dbReference>
<name>A0AAW9K4X2_CLOPF</name>
<proteinExistence type="predicted"/>
<evidence type="ECO:0000313" key="1">
    <source>
        <dbReference type="EMBL" id="MDZ7542789.1"/>
    </source>
</evidence>
<dbReference type="EMBL" id="WNUR01000489">
    <property type="protein sequence ID" value="MDZ7542789.1"/>
    <property type="molecule type" value="Genomic_DNA"/>
</dbReference>
<comment type="caution">
    <text evidence="1">The sequence shown here is derived from an EMBL/GenBank/DDBJ whole genome shotgun (WGS) entry which is preliminary data.</text>
</comment>
<dbReference type="AlphaFoldDB" id="A0AAW9K4X2"/>
<reference evidence="1" key="1">
    <citation type="submission" date="2019-11" db="EMBL/GenBank/DDBJ databases">
        <title>Characterization of Clostridium perfringens isolates from swine manure treated agricultural soils.</title>
        <authorList>
            <person name="Wushke S.T."/>
        </authorList>
    </citation>
    <scope>NUCLEOTIDE SEQUENCE</scope>
    <source>
        <strain evidence="1">X62</strain>
    </source>
</reference>
<feature type="non-terminal residue" evidence="1">
    <location>
        <position position="194"/>
    </location>
</feature>
<accession>A0AAW9K4X2</accession>
<sequence length="194" mass="22174">MTKQLLERYAAEYSAAEDKLTGKGDDQSSIHYPTVYLFVGDKTEEAIDPIMRVNERKWDNSAGVMYVHVASCSAGSEQSAGCHPTNAAKQGHASRLSRIAFSLPEEKREGKTYRQDVYRHFYDEERHLFELNRILRQVSMNIADYGRLYASFDRIHLSVITRVDDPLNVLIPEISLLAQSIFSQSFKSVQMDLY</sequence>
<evidence type="ECO:0000313" key="2">
    <source>
        <dbReference type="Proteomes" id="UP001288944"/>
    </source>
</evidence>
<organism evidence="1 2">
    <name type="scientific">Clostridium perfringens</name>
    <dbReference type="NCBI Taxonomy" id="1502"/>
    <lineage>
        <taxon>Bacteria</taxon>
        <taxon>Bacillati</taxon>
        <taxon>Bacillota</taxon>
        <taxon>Clostridia</taxon>
        <taxon>Eubacteriales</taxon>
        <taxon>Clostridiaceae</taxon>
        <taxon>Clostridium</taxon>
    </lineage>
</organism>
<protein>
    <submittedName>
        <fullName evidence="1">Transcription initiation factor TFIID</fullName>
    </submittedName>
</protein>